<dbReference type="SUPFAM" id="SSF51556">
    <property type="entry name" value="Metallo-dependent hydrolases"/>
    <property type="match status" value="1"/>
</dbReference>
<evidence type="ECO:0000256" key="4">
    <source>
        <dbReference type="ARBA" id="ARBA00023277"/>
    </source>
</evidence>
<keyword evidence="10" id="KW-1185">Reference proteome</keyword>
<evidence type="ECO:0000313" key="9">
    <source>
        <dbReference type="EMBL" id="QOV19333.1"/>
    </source>
</evidence>
<dbReference type="CDD" id="cd00854">
    <property type="entry name" value="NagA"/>
    <property type="match status" value="1"/>
</dbReference>
<keyword evidence="4 5" id="KW-0119">Carbohydrate metabolism</keyword>
<evidence type="ECO:0000256" key="7">
    <source>
        <dbReference type="PIRSR" id="PIRSR038994-3"/>
    </source>
</evidence>
<evidence type="ECO:0000313" key="10">
    <source>
        <dbReference type="Proteomes" id="UP000593601"/>
    </source>
</evidence>
<dbReference type="InterPro" id="IPR006680">
    <property type="entry name" value="Amidohydro-rel"/>
</dbReference>
<evidence type="ECO:0000259" key="8">
    <source>
        <dbReference type="Pfam" id="PF01979"/>
    </source>
</evidence>
<dbReference type="NCBIfam" id="TIGR00221">
    <property type="entry name" value="nagA"/>
    <property type="match status" value="1"/>
</dbReference>
<evidence type="ECO:0000256" key="3">
    <source>
        <dbReference type="ARBA" id="ARBA00022801"/>
    </source>
</evidence>
<feature type="binding site" evidence="7">
    <location>
        <position position="131"/>
    </location>
    <ligand>
        <name>Zn(2+)</name>
        <dbReference type="ChEBI" id="CHEBI:29105"/>
    </ligand>
</feature>
<comment type="cofactor">
    <cofactor evidence="7">
        <name>a divalent metal cation</name>
        <dbReference type="ChEBI" id="CHEBI:60240"/>
    </cofactor>
    <text evidence="7">Binds 1 divalent metal cation per subunit.</text>
</comment>
<evidence type="ECO:0000256" key="5">
    <source>
        <dbReference type="PIRNR" id="PIRNR038994"/>
    </source>
</evidence>
<dbReference type="EC" id="3.5.1.25" evidence="9"/>
<reference evidence="9 10" key="1">
    <citation type="submission" date="2020-10" db="EMBL/GenBank/DDBJ databases">
        <title>Blautia liquoris sp.nov., isolated from the mud in a fermentation cellar used for the production of Chinese strong-flavoured liquor.</title>
        <authorList>
            <person name="Lu L."/>
        </authorList>
    </citation>
    <scope>NUCLEOTIDE SEQUENCE [LARGE SCALE GENOMIC DNA]</scope>
    <source>
        <strain evidence="9 10">LZLJ-3</strain>
    </source>
</reference>
<dbReference type="GO" id="GO:0006046">
    <property type="term" value="P:N-acetylglucosamine catabolic process"/>
    <property type="evidence" value="ECO:0007669"/>
    <property type="project" value="TreeGrafter"/>
</dbReference>
<dbReference type="PANTHER" id="PTHR11113">
    <property type="entry name" value="N-ACETYLGLUCOSAMINE-6-PHOSPHATE DEACETYLASE"/>
    <property type="match status" value="1"/>
</dbReference>
<accession>A0A7M2RG62</accession>
<dbReference type="KEGG" id="bliq:INP51_15570"/>
<dbReference type="GO" id="GO:0008448">
    <property type="term" value="F:N-acetylglucosamine-6-phosphate deacetylase activity"/>
    <property type="evidence" value="ECO:0007669"/>
    <property type="project" value="UniProtKB-EC"/>
</dbReference>
<dbReference type="Pfam" id="PF01979">
    <property type="entry name" value="Amidohydro_1"/>
    <property type="match status" value="1"/>
</dbReference>
<dbReference type="Gene3D" id="3.20.20.140">
    <property type="entry name" value="Metal-dependent hydrolases"/>
    <property type="match status" value="1"/>
</dbReference>
<evidence type="ECO:0000256" key="6">
    <source>
        <dbReference type="PIRSR" id="PIRSR038994-1"/>
    </source>
</evidence>
<comment type="similarity">
    <text evidence="1 5">Belongs to the metallo-dependent hydrolases superfamily. NagA family.</text>
</comment>
<dbReference type="AlphaFoldDB" id="A0A7M2RG62"/>
<dbReference type="Gene3D" id="2.30.40.10">
    <property type="entry name" value="Urease, subunit C, domain 1"/>
    <property type="match status" value="1"/>
</dbReference>
<feature type="binding site" evidence="7">
    <location>
        <position position="217"/>
    </location>
    <ligand>
        <name>Zn(2+)</name>
        <dbReference type="ChEBI" id="CHEBI:29105"/>
    </ligand>
</feature>
<dbReference type="PIRSF" id="PIRSF038994">
    <property type="entry name" value="NagA"/>
    <property type="match status" value="1"/>
</dbReference>
<dbReference type="SUPFAM" id="SSF51338">
    <property type="entry name" value="Composite domain of metallo-dependent hydrolases"/>
    <property type="match status" value="1"/>
</dbReference>
<dbReference type="RefSeq" id="WP_193735653.1">
    <property type="nucleotide sequence ID" value="NZ_CP063304.1"/>
</dbReference>
<dbReference type="GO" id="GO:0046872">
    <property type="term" value="F:metal ion binding"/>
    <property type="evidence" value="ECO:0007669"/>
    <property type="project" value="UniProtKB-KW"/>
</dbReference>
<feature type="active site" description="Proton donor/acceptor" evidence="6">
    <location>
        <position position="279"/>
    </location>
</feature>
<evidence type="ECO:0000256" key="1">
    <source>
        <dbReference type="ARBA" id="ARBA00010716"/>
    </source>
</evidence>
<dbReference type="InterPro" id="IPR003764">
    <property type="entry name" value="GlcNAc_6-P_deAcase"/>
</dbReference>
<dbReference type="InterPro" id="IPR032466">
    <property type="entry name" value="Metal_Hydrolase"/>
</dbReference>
<dbReference type="PANTHER" id="PTHR11113:SF14">
    <property type="entry name" value="N-ACETYLGLUCOSAMINE-6-PHOSPHATE DEACETYLASE"/>
    <property type="match status" value="1"/>
</dbReference>
<keyword evidence="2 7" id="KW-0479">Metal-binding</keyword>
<protein>
    <submittedName>
        <fullName evidence="9">N-acetylglucosamine-6-phosphate deacetylase</fullName>
        <ecNumber evidence="9">3.5.1.25</ecNumber>
    </submittedName>
</protein>
<evidence type="ECO:0000256" key="2">
    <source>
        <dbReference type="ARBA" id="ARBA00022723"/>
    </source>
</evidence>
<proteinExistence type="inferred from homology"/>
<gene>
    <name evidence="9" type="primary">nagA</name>
    <name evidence="9" type="ORF">INP51_15570</name>
</gene>
<keyword evidence="3 5" id="KW-0378">Hydrolase</keyword>
<name>A0A7M2RG62_9FIRM</name>
<dbReference type="InterPro" id="IPR011059">
    <property type="entry name" value="Metal-dep_hydrolase_composite"/>
</dbReference>
<feature type="domain" description="Amidohydrolase-related" evidence="8">
    <location>
        <begin position="52"/>
        <end position="389"/>
    </location>
</feature>
<feature type="binding site" evidence="7">
    <location>
        <position position="196"/>
    </location>
    <ligand>
        <name>Zn(2+)</name>
        <dbReference type="ChEBI" id="CHEBI:29105"/>
    </ligand>
</feature>
<organism evidence="9 10">
    <name type="scientific">Blautia liquoris</name>
    <dbReference type="NCBI Taxonomy" id="2779518"/>
    <lineage>
        <taxon>Bacteria</taxon>
        <taxon>Bacillati</taxon>
        <taxon>Bacillota</taxon>
        <taxon>Clostridia</taxon>
        <taxon>Lachnospirales</taxon>
        <taxon>Lachnospiraceae</taxon>
        <taxon>Blautia</taxon>
    </lineage>
</organism>
<dbReference type="Proteomes" id="UP000593601">
    <property type="component" value="Chromosome"/>
</dbReference>
<sequence>MKRILIKNAKIVTVMGIRDGQLMTEGDKIYKVVFDGCIDEPHDEVINADGRYLSPGFIDIHTHGGGGYDFMDGTLEDIYNASKAHMQFGTTSIVPTTLTGSKESLLEFIGLFNQIDRKREGFPNILGLHLEGPYFAYSQRGAQDPQFLRNPDKDEYREALSKTDRILRWSFAPELDGSKEFLQELNKHQVVSSLAHSEATCEQVVEGYQNGLRALTHFYSGMLSVTRKNSYRVAGAVEAGYLLDDLYVEVIADGSHLPKELLQLIYKIKGPDRICLVTDSMRAAGMPDGKYILGNKKMGVPVIVEDKVAKLPDRTSFAGSVATTDRLLGTFYQYTDAPLYQVVKMLTLNPAKLLHIDTDKGSIEEGKDADLIIFDENIKVDFVMVNGKINKNELCR</sequence>
<dbReference type="EMBL" id="CP063304">
    <property type="protein sequence ID" value="QOV19333.1"/>
    <property type="molecule type" value="Genomic_DNA"/>
</dbReference>